<dbReference type="PANTHER" id="PTHR10057">
    <property type="entry name" value="PERIPHERAL-TYPE BENZODIAZEPINE RECEPTOR"/>
    <property type="match status" value="1"/>
</dbReference>
<dbReference type="FunFam" id="1.20.1260.100:FF:000001">
    <property type="entry name" value="translocator protein 2"/>
    <property type="match status" value="1"/>
</dbReference>
<dbReference type="STRING" id="1577792.QX51_14435"/>
<evidence type="ECO:0000256" key="6">
    <source>
        <dbReference type="SAM" id="Phobius"/>
    </source>
</evidence>
<comment type="similarity">
    <text evidence="2">Belongs to the TspO/BZRP family.</text>
</comment>
<dbReference type="AlphaFoldDB" id="A0A0B3VUJ7"/>
<proteinExistence type="inferred from homology"/>
<dbReference type="OrthoDB" id="9795496at2"/>
<dbReference type="InterPro" id="IPR038330">
    <property type="entry name" value="TspO/MBR-related_sf"/>
</dbReference>
<organism evidence="7 8">
    <name type="scientific">Terrisporobacter othiniensis</name>
    <dbReference type="NCBI Taxonomy" id="1577792"/>
    <lineage>
        <taxon>Bacteria</taxon>
        <taxon>Bacillati</taxon>
        <taxon>Bacillota</taxon>
        <taxon>Clostridia</taxon>
        <taxon>Peptostreptococcales</taxon>
        <taxon>Peptostreptococcaceae</taxon>
        <taxon>Terrisporobacter</taxon>
    </lineage>
</organism>
<dbReference type="PANTHER" id="PTHR10057:SF0">
    <property type="entry name" value="TRANSLOCATOR PROTEIN"/>
    <property type="match status" value="1"/>
</dbReference>
<dbReference type="PIRSF" id="PIRSF005859">
    <property type="entry name" value="PBR"/>
    <property type="match status" value="1"/>
</dbReference>
<reference evidence="7 8" key="1">
    <citation type="submission" date="2014-12" db="EMBL/GenBank/DDBJ databases">
        <title>Draft genome sequence of Terrisporobacter sp. 08-306576, isolated from the blood culture of a bacteremia patient.</title>
        <authorList>
            <person name="Lund L.C."/>
            <person name="Sydenham T.V."/>
            <person name="Hogh S.V."/>
            <person name="Skov M.N."/>
            <person name="Kemp M."/>
            <person name="Justesen U.S."/>
        </authorList>
    </citation>
    <scope>NUCLEOTIDE SEQUENCE [LARGE SCALE GENOMIC DNA]</scope>
    <source>
        <strain evidence="7 8">08-306576</strain>
    </source>
</reference>
<keyword evidence="4 6" id="KW-1133">Transmembrane helix</keyword>
<dbReference type="Gene3D" id="1.20.1260.100">
    <property type="entry name" value="TspO/MBR protein"/>
    <property type="match status" value="1"/>
</dbReference>
<evidence type="ECO:0000256" key="3">
    <source>
        <dbReference type="ARBA" id="ARBA00022692"/>
    </source>
</evidence>
<feature type="transmembrane region" description="Helical" evidence="6">
    <location>
        <begin position="53"/>
        <end position="75"/>
    </location>
</feature>
<evidence type="ECO:0000256" key="2">
    <source>
        <dbReference type="ARBA" id="ARBA00007524"/>
    </source>
</evidence>
<feature type="transmembrane region" description="Helical" evidence="6">
    <location>
        <begin position="12"/>
        <end position="33"/>
    </location>
</feature>
<keyword evidence="5 6" id="KW-0472">Membrane</keyword>
<evidence type="ECO:0000313" key="7">
    <source>
        <dbReference type="EMBL" id="KHS56274.1"/>
    </source>
</evidence>
<evidence type="ECO:0000313" key="8">
    <source>
        <dbReference type="Proteomes" id="UP000031189"/>
    </source>
</evidence>
<feature type="transmembrane region" description="Helical" evidence="6">
    <location>
        <begin position="87"/>
        <end position="108"/>
    </location>
</feature>
<gene>
    <name evidence="7" type="ORF">QX51_14435</name>
</gene>
<evidence type="ECO:0000256" key="1">
    <source>
        <dbReference type="ARBA" id="ARBA00004141"/>
    </source>
</evidence>
<keyword evidence="8" id="KW-1185">Reference proteome</keyword>
<accession>A0A0B3VUJ7</accession>
<dbReference type="EMBL" id="JWHR01000115">
    <property type="protein sequence ID" value="KHS56274.1"/>
    <property type="molecule type" value="Genomic_DNA"/>
</dbReference>
<evidence type="ECO:0000256" key="5">
    <source>
        <dbReference type="ARBA" id="ARBA00023136"/>
    </source>
</evidence>
<sequence>MIISVKEVKKYTCCVLIPVLVGYLSSILAQAISGVDTIIYYHELIKPGFAPPGIVFSIVWTILYILMGTSSYIMLSQKKNESKIKDTMFYYWAQLGLNFLWSILFFGFQLRLTALVDLILLFVFVVIMVYKFYNIKPIAAYLNIPYILWLIYAIVLNYFIWFINK</sequence>
<dbReference type="Pfam" id="PF03073">
    <property type="entry name" value="TspO_MBR"/>
    <property type="match status" value="1"/>
</dbReference>
<feature type="transmembrane region" description="Helical" evidence="6">
    <location>
        <begin position="140"/>
        <end position="163"/>
    </location>
</feature>
<name>A0A0B3VUJ7_9FIRM</name>
<dbReference type="GO" id="GO:0016020">
    <property type="term" value="C:membrane"/>
    <property type="evidence" value="ECO:0007669"/>
    <property type="project" value="UniProtKB-SubCell"/>
</dbReference>
<dbReference type="CDD" id="cd15904">
    <property type="entry name" value="TSPO_MBR"/>
    <property type="match status" value="1"/>
</dbReference>
<feature type="transmembrane region" description="Helical" evidence="6">
    <location>
        <begin position="114"/>
        <end position="133"/>
    </location>
</feature>
<evidence type="ECO:0000256" key="4">
    <source>
        <dbReference type="ARBA" id="ARBA00022989"/>
    </source>
</evidence>
<dbReference type="InterPro" id="IPR004307">
    <property type="entry name" value="TspO_MBR"/>
</dbReference>
<keyword evidence="3 6" id="KW-0812">Transmembrane</keyword>
<comment type="subcellular location">
    <subcellularLocation>
        <location evidence="1">Membrane</location>
        <topology evidence="1">Multi-pass membrane protein</topology>
    </subcellularLocation>
</comment>
<dbReference type="Proteomes" id="UP000031189">
    <property type="component" value="Unassembled WGS sequence"/>
</dbReference>
<dbReference type="RefSeq" id="WP_039680597.1">
    <property type="nucleotide sequence ID" value="NZ_JWHR01000115.1"/>
</dbReference>
<protein>
    <submittedName>
        <fullName evidence="7">TspO and MBR</fullName>
    </submittedName>
</protein>
<dbReference type="GO" id="GO:0033013">
    <property type="term" value="P:tetrapyrrole metabolic process"/>
    <property type="evidence" value="ECO:0007669"/>
    <property type="project" value="UniProtKB-ARBA"/>
</dbReference>
<comment type="caution">
    <text evidence="7">The sequence shown here is derived from an EMBL/GenBank/DDBJ whole genome shotgun (WGS) entry which is preliminary data.</text>
</comment>